<reference evidence="2" key="2">
    <citation type="submission" date="2022-10" db="EMBL/GenBank/DDBJ databases">
        <authorList>
            <consortium name="ENA_rothamsted_submissions"/>
            <consortium name="culmorum"/>
            <person name="King R."/>
        </authorList>
    </citation>
    <scope>NUCLEOTIDE SEQUENCE</scope>
</reference>
<evidence type="ECO:0000256" key="1">
    <source>
        <dbReference type="SAM" id="SignalP"/>
    </source>
</evidence>
<sequence>MKARRYFTILLIISIILTTANCADKKGKSWNSKLLSKLNIGKLLNTKNGNYFKDWDSSSFSRNLFLAIGYAPTIKENNTEELERMLLNEADLIKISAFNRINQLSKNPTANKKNLILLKLEGTIELIKYYSVAYNCPMVKITFAQGLYYVYRCRKLHGKDLGECLLKKIRLIEAFIFSSKIEQNRLMRYWFRKTKEEAAKHIKDNQNRILKFVDTRIACEAKLGQENKNTLLKAGLRLFTGSGKITDCVSELKKYENAIETVGSFPAEYRYLLARAYSHVNRGQDAIDQLLLAREKLVKDSKTRYANKKVQQYFEKQFTRLPDQKKMDLIRKL</sequence>
<dbReference type="Proteomes" id="UP001154329">
    <property type="component" value="Chromosome 2"/>
</dbReference>
<dbReference type="EMBL" id="OU899035">
    <property type="protein sequence ID" value="CAH1724285.1"/>
    <property type="molecule type" value="Genomic_DNA"/>
</dbReference>
<reference evidence="2" key="1">
    <citation type="submission" date="2022-02" db="EMBL/GenBank/DDBJ databases">
        <authorList>
            <person name="King R."/>
        </authorList>
    </citation>
    <scope>NUCLEOTIDE SEQUENCE</scope>
</reference>
<feature type="signal peptide" evidence="1">
    <location>
        <begin position="1"/>
        <end position="22"/>
    </location>
</feature>
<gene>
    <name evidence="2" type="ORF">APHIGO_LOCUS5613</name>
</gene>
<feature type="chain" id="PRO_5040295478" description="Lipoprotein" evidence="1">
    <location>
        <begin position="23"/>
        <end position="333"/>
    </location>
</feature>
<organism evidence="2 3">
    <name type="scientific">Aphis gossypii</name>
    <name type="common">Cotton aphid</name>
    <dbReference type="NCBI Taxonomy" id="80765"/>
    <lineage>
        <taxon>Eukaryota</taxon>
        <taxon>Metazoa</taxon>
        <taxon>Ecdysozoa</taxon>
        <taxon>Arthropoda</taxon>
        <taxon>Hexapoda</taxon>
        <taxon>Insecta</taxon>
        <taxon>Pterygota</taxon>
        <taxon>Neoptera</taxon>
        <taxon>Paraneoptera</taxon>
        <taxon>Hemiptera</taxon>
        <taxon>Sternorrhyncha</taxon>
        <taxon>Aphidomorpha</taxon>
        <taxon>Aphidoidea</taxon>
        <taxon>Aphididae</taxon>
        <taxon>Aphidini</taxon>
        <taxon>Aphis</taxon>
        <taxon>Aphis</taxon>
    </lineage>
</organism>
<name>A0A9P0NHW3_APHGO</name>
<evidence type="ECO:0000313" key="3">
    <source>
        <dbReference type="Proteomes" id="UP001154329"/>
    </source>
</evidence>
<evidence type="ECO:0008006" key="4">
    <source>
        <dbReference type="Google" id="ProtNLM"/>
    </source>
</evidence>
<accession>A0A9P0NHW3</accession>
<keyword evidence="3" id="KW-1185">Reference proteome</keyword>
<dbReference type="AlphaFoldDB" id="A0A9P0NHW3"/>
<protein>
    <recommendedName>
        <fullName evidence="4">Lipoprotein</fullName>
    </recommendedName>
</protein>
<evidence type="ECO:0000313" key="2">
    <source>
        <dbReference type="EMBL" id="CAH1724285.1"/>
    </source>
</evidence>
<keyword evidence="1" id="KW-0732">Signal</keyword>
<proteinExistence type="predicted"/>